<keyword evidence="6" id="KW-1185">Reference proteome</keyword>
<dbReference type="KEGG" id="pfer:IRI77_12890"/>
<dbReference type="AlphaFoldDB" id="A0A7S7SNQ5"/>
<dbReference type="PANTHER" id="PTHR31987:SF1">
    <property type="entry name" value="GLUTAMINASE A"/>
    <property type="match status" value="1"/>
</dbReference>
<dbReference type="EMBL" id="CP063849">
    <property type="protein sequence ID" value="QOY90801.1"/>
    <property type="molecule type" value="Genomic_DNA"/>
</dbReference>
<dbReference type="PANTHER" id="PTHR31987">
    <property type="entry name" value="GLUTAMINASE A-RELATED"/>
    <property type="match status" value="1"/>
</dbReference>
<dbReference type="InterPro" id="IPR032514">
    <property type="entry name" value="GtaA_central"/>
</dbReference>
<proteinExistence type="predicted"/>
<feature type="domain" description="Glutaminase A N-terminal" evidence="4">
    <location>
        <begin position="93"/>
        <end position="321"/>
    </location>
</feature>
<evidence type="ECO:0000256" key="1">
    <source>
        <dbReference type="SAM" id="SignalP"/>
    </source>
</evidence>
<feature type="domain" description="DUF4964" evidence="2">
    <location>
        <begin position="16"/>
        <end position="76"/>
    </location>
</feature>
<dbReference type="InterPro" id="IPR008928">
    <property type="entry name" value="6-hairpin_glycosidase_sf"/>
</dbReference>
<dbReference type="Pfam" id="PF17168">
    <property type="entry name" value="DUF5127"/>
    <property type="match status" value="1"/>
</dbReference>
<dbReference type="RefSeq" id="WP_194452458.1">
    <property type="nucleotide sequence ID" value="NZ_CP063849.1"/>
</dbReference>
<dbReference type="InterPro" id="IPR052743">
    <property type="entry name" value="Glutaminase_GtaA"/>
</dbReference>
<evidence type="ECO:0000259" key="2">
    <source>
        <dbReference type="Pfam" id="PF16334"/>
    </source>
</evidence>
<dbReference type="InterPro" id="IPR012341">
    <property type="entry name" value="6hp_glycosidase-like_sf"/>
</dbReference>
<dbReference type="GO" id="GO:0005975">
    <property type="term" value="P:carbohydrate metabolic process"/>
    <property type="evidence" value="ECO:0007669"/>
    <property type="project" value="InterPro"/>
</dbReference>
<evidence type="ECO:0000259" key="3">
    <source>
        <dbReference type="Pfam" id="PF16335"/>
    </source>
</evidence>
<dbReference type="Proteomes" id="UP000593892">
    <property type="component" value="Chromosome"/>
</dbReference>
<sequence length="684" mass="76469">MRIFTPILCLLTISLSAQTPLRPPATPLITHDPYFSVWSASDELTAQSTKHWTGSDQPLGGLARIDGKAFRFMGTAPREAEAMKQTKRTVTPTRTEYEFAAAGVKLGLTFLTPALASNLDLLSRPVTYVTWSVSSTDGGRHAVEVYLDATSALAVNAPEQRTQWSRVRADGVQALRVGSTQQEMLARSGDDLRIEWGHFYLALPAGSSADLAVGLPRMRGEFAKSGKLPQSDEVEQPGRPARDPYVLAAAWSVPQVQAQETTGWAMFAYDDVYALQYFQRNLRPYWRRNGMGVAELLSTAGREYPRLLADSKKFDEEFTADLVKAGGPEYAAIAVLAYRQALAAHKLVADLDGTPLFFSKENFSNGCIGTVDVTYPSAPMFLLLNPKLHMALIRPILDYGLLPRWRWPFAPHDLGQYPLANGQVYGGGERTEENQMPVEESGNMLILVAAQAQAEGSAEFARKYWPVLTKWAVYLREKGLDPENQLSTDDFAGHLAHNTNLSIKAIVALGAYAQVAEKLGDAKNAREFRQAAEEMARKWPAMAKDGDHYKLAFDKAGTWSQKYNLVWDKLLGLNLFDPSIARTEIAYYKTKQNIYGLPLDNRETYTKLDWIVWTATMTEKRSDFDAFIHPVFQMLNETSSRVPMTDWYWTLDGKQRGFQARSVVGGVMIPLLAQPDVWKKWRTR</sequence>
<feature type="chain" id="PRO_5032869186" evidence="1">
    <location>
        <begin position="18"/>
        <end position="684"/>
    </location>
</feature>
<feature type="domain" description="Glutaminase A central" evidence="3">
    <location>
        <begin position="327"/>
        <end position="669"/>
    </location>
</feature>
<dbReference type="Pfam" id="PF16334">
    <property type="entry name" value="DUF4964"/>
    <property type="match status" value="1"/>
</dbReference>
<evidence type="ECO:0000313" key="5">
    <source>
        <dbReference type="EMBL" id="QOY90801.1"/>
    </source>
</evidence>
<reference evidence="5 6" key="1">
    <citation type="submission" date="2020-10" db="EMBL/GenBank/DDBJ databases">
        <title>Complete genome sequence of Paludibaculum fermentans P105T, a facultatively anaerobic acidobacterium capable of dissimilatory Fe(III) reduction.</title>
        <authorList>
            <person name="Dedysh S.N."/>
            <person name="Beletsky A.V."/>
            <person name="Kulichevskaya I.S."/>
            <person name="Mardanov A.V."/>
            <person name="Ravin N.V."/>
        </authorList>
    </citation>
    <scope>NUCLEOTIDE SEQUENCE [LARGE SCALE GENOMIC DNA]</scope>
    <source>
        <strain evidence="5 6">P105</strain>
    </source>
</reference>
<organism evidence="5 6">
    <name type="scientific">Paludibaculum fermentans</name>
    <dbReference type="NCBI Taxonomy" id="1473598"/>
    <lineage>
        <taxon>Bacteria</taxon>
        <taxon>Pseudomonadati</taxon>
        <taxon>Acidobacteriota</taxon>
        <taxon>Terriglobia</taxon>
        <taxon>Bryobacterales</taxon>
        <taxon>Bryobacteraceae</taxon>
        <taxon>Paludibaculum</taxon>
    </lineage>
</organism>
<keyword evidence="1" id="KW-0732">Signal</keyword>
<dbReference type="InterPro" id="IPR032515">
    <property type="entry name" value="DUF4964"/>
</dbReference>
<name>A0A7S7SNQ5_PALFE</name>
<gene>
    <name evidence="5" type="ORF">IRI77_12890</name>
</gene>
<dbReference type="Pfam" id="PF16335">
    <property type="entry name" value="GtaA_6_Hairpin"/>
    <property type="match status" value="1"/>
</dbReference>
<protein>
    <submittedName>
        <fullName evidence="5">DUF4965 domain-containing protein</fullName>
    </submittedName>
</protein>
<evidence type="ECO:0000313" key="6">
    <source>
        <dbReference type="Proteomes" id="UP000593892"/>
    </source>
</evidence>
<dbReference type="Gene3D" id="1.50.10.10">
    <property type="match status" value="1"/>
</dbReference>
<accession>A0A7S7SNQ5</accession>
<feature type="signal peptide" evidence="1">
    <location>
        <begin position="1"/>
        <end position="17"/>
    </location>
</feature>
<dbReference type="SUPFAM" id="SSF48208">
    <property type="entry name" value="Six-hairpin glycosidases"/>
    <property type="match status" value="1"/>
</dbReference>
<evidence type="ECO:0000259" key="4">
    <source>
        <dbReference type="Pfam" id="PF17168"/>
    </source>
</evidence>
<dbReference type="InterPro" id="IPR033433">
    <property type="entry name" value="GtaA_N"/>
</dbReference>